<evidence type="ECO:0000256" key="2">
    <source>
        <dbReference type="ARBA" id="ARBA00006555"/>
    </source>
</evidence>
<sequence>MQLRFQLSISALIQFLVMSAGLFFIPSVGLAQTVAKVDTTVFTIVEKQPEFPGGMSALSTYMKANVNYPPEAQKAGMKGRVFVSFIVETDGSRTAITLLKELGYGCDEEAMRVIRLMPAWQPGSQSGRPLRVKYNLPVLFGIDYPKVKVR</sequence>
<gene>
    <name evidence="11" type="ORF">CWM47_12200</name>
</gene>
<evidence type="ECO:0000313" key="12">
    <source>
        <dbReference type="Proteomes" id="UP000232883"/>
    </source>
</evidence>
<dbReference type="Proteomes" id="UP000232883">
    <property type="component" value="Chromosome"/>
</dbReference>
<comment type="similarity">
    <text evidence="2">Belongs to the TonB family.</text>
</comment>
<dbReference type="InterPro" id="IPR006260">
    <property type="entry name" value="TonB/TolA_C"/>
</dbReference>
<keyword evidence="4" id="KW-1003">Cell membrane</keyword>
<dbReference type="InterPro" id="IPR037682">
    <property type="entry name" value="TonB_C"/>
</dbReference>
<reference evidence="11 12" key="1">
    <citation type="submission" date="2017-11" db="EMBL/GenBank/DDBJ databases">
        <title>Taxonomic description and genome sequences of Spirosoma HA7 sp. nov., isolated from pollen microhabitat of Corylus avellana.</title>
        <authorList>
            <person name="Ambika Manirajan B."/>
            <person name="Suarez C."/>
            <person name="Ratering S."/>
            <person name="Geissler-Plaum R."/>
            <person name="Cardinale M."/>
            <person name="Sylvia S."/>
        </authorList>
    </citation>
    <scope>NUCLEOTIDE SEQUENCE [LARGE SCALE GENOMIC DNA]</scope>
    <source>
        <strain evidence="11 12">HA7</strain>
    </source>
</reference>
<keyword evidence="6" id="KW-0812">Transmembrane</keyword>
<keyword evidence="7" id="KW-0653">Protein transport</keyword>
<dbReference type="OrthoDB" id="9812355at2"/>
<comment type="subcellular location">
    <subcellularLocation>
        <location evidence="1">Cell inner membrane</location>
        <topology evidence="1">Single-pass membrane protein</topology>
        <orientation evidence="1">Periplasmic side</orientation>
    </subcellularLocation>
</comment>
<dbReference type="Gene3D" id="3.30.1150.10">
    <property type="match status" value="1"/>
</dbReference>
<dbReference type="AlphaFoldDB" id="A0A2K8YY65"/>
<dbReference type="PANTHER" id="PTHR33446:SF2">
    <property type="entry name" value="PROTEIN TONB"/>
    <property type="match status" value="1"/>
</dbReference>
<evidence type="ECO:0000313" key="11">
    <source>
        <dbReference type="EMBL" id="AUD02524.1"/>
    </source>
</evidence>
<dbReference type="Pfam" id="PF03544">
    <property type="entry name" value="TonB_C"/>
    <property type="match status" value="1"/>
</dbReference>
<evidence type="ECO:0000256" key="7">
    <source>
        <dbReference type="ARBA" id="ARBA00022927"/>
    </source>
</evidence>
<dbReference type="GO" id="GO:0015031">
    <property type="term" value="P:protein transport"/>
    <property type="evidence" value="ECO:0007669"/>
    <property type="project" value="UniProtKB-KW"/>
</dbReference>
<evidence type="ECO:0000256" key="3">
    <source>
        <dbReference type="ARBA" id="ARBA00022448"/>
    </source>
</evidence>
<evidence type="ECO:0000256" key="5">
    <source>
        <dbReference type="ARBA" id="ARBA00022519"/>
    </source>
</evidence>
<evidence type="ECO:0000256" key="8">
    <source>
        <dbReference type="ARBA" id="ARBA00022989"/>
    </source>
</evidence>
<keyword evidence="12" id="KW-1185">Reference proteome</keyword>
<dbReference type="NCBIfam" id="TIGR01352">
    <property type="entry name" value="tonB_Cterm"/>
    <property type="match status" value="1"/>
</dbReference>
<feature type="domain" description="TonB C-terminal" evidence="10">
    <location>
        <begin position="53"/>
        <end position="149"/>
    </location>
</feature>
<proteinExistence type="inferred from homology"/>
<dbReference type="GO" id="GO:0098797">
    <property type="term" value="C:plasma membrane protein complex"/>
    <property type="evidence" value="ECO:0007669"/>
    <property type="project" value="TreeGrafter"/>
</dbReference>
<evidence type="ECO:0000259" key="10">
    <source>
        <dbReference type="PROSITE" id="PS52015"/>
    </source>
</evidence>
<dbReference type="RefSeq" id="WP_100988241.1">
    <property type="nucleotide sequence ID" value="NZ_CP025096.1"/>
</dbReference>
<dbReference type="GO" id="GO:0031992">
    <property type="term" value="F:energy transducer activity"/>
    <property type="evidence" value="ECO:0007669"/>
    <property type="project" value="TreeGrafter"/>
</dbReference>
<evidence type="ECO:0000256" key="6">
    <source>
        <dbReference type="ARBA" id="ARBA00022692"/>
    </source>
</evidence>
<dbReference type="EMBL" id="CP025096">
    <property type="protein sequence ID" value="AUD02524.1"/>
    <property type="molecule type" value="Genomic_DNA"/>
</dbReference>
<keyword evidence="8" id="KW-1133">Transmembrane helix</keyword>
<dbReference type="KEGG" id="spir:CWM47_12200"/>
<name>A0A2K8YY65_9BACT</name>
<dbReference type="PANTHER" id="PTHR33446">
    <property type="entry name" value="PROTEIN TONB-RELATED"/>
    <property type="match status" value="1"/>
</dbReference>
<protein>
    <submittedName>
        <fullName evidence="11">Energy transducer TonB</fullName>
    </submittedName>
</protein>
<dbReference type="InterPro" id="IPR051045">
    <property type="entry name" value="TonB-dependent_transducer"/>
</dbReference>
<keyword evidence="3" id="KW-0813">Transport</keyword>
<dbReference type="PROSITE" id="PS52015">
    <property type="entry name" value="TONB_CTD"/>
    <property type="match status" value="1"/>
</dbReference>
<dbReference type="GO" id="GO:0055085">
    <property type="term" value="P:transmembrane transport"/>
    <property type="evidence" value="ECO:0007669"/>
    <property type="project" value="InterPro"/>
</dbReference>
<accession>A0A2K8YY65</accession>
<evidence type="ECO:0000256" key="4">
    <source>
        <dbReference type="ARBA" id="ARBA00022475"/>
    </source>
</evidence>
<dbReference type="SUPFAM" id="SSF74653">
    <property type="entry name" value="TolA/TonB C-terminal domain"/>
    <property type="match status" value="1"/>
</dbReference>
<evidence type="ECO:0000256" key="1">
    <source>
        <dbReference type="ARBA" id="ARBA00004383"/>
    </source>
</evidence>
<organism evidence="11 12">
    <name type="scientific">Spirosoma pollinicola</name>
    <dbReference type="NCBI Taxonomy" id="2057025"/>
    <lineage>
        <taxon>Bacteria</taxon>
        <taxon>Pseudomonadati</taxon>
        <taxon>Bacteroidota</taxon>
        <taxon>Cytophagia</taxon>
        <taxon>Cytophagales</taxon>
        <taxon>Cytophagaceae</taxon>
        <taxon>Spirosoma</taxon>
    </lineage>
</organism>
<evidence type="ECO:0000256" key="9">
    <source>
        <dbReference type="ARBA" id="ARBA00023136"/>
    </source>
</evidence>
<keyword evidence="5" id="KW-0997">Cell inner membrane</keyword>
<keyword evidence="9" id="KW-0472">Membrane</keyword>